<keyword evidence="3" id="KW-0436">Ligase</keyword>
<proteinExistence type="inferred from homology"/>
<organism evidence="3 4">
    <name type="scientific">Nocardia mexicana</name>
    <dbReference type="NCBI Taxonomy" id="279262"/>
    <lineage>
        <taxon>Bacteria</taxon>
        <taxon>Bacillati</taxon>
        <taxon>Actinomycetota</taxon>
        <taxon>Actinomycetes</taxon>
        <taxon>Mycobacteriales</taxon>
        <taxon>Nocardiaceae</taxon>
        <taxon>Nocardia</taxon>
    </lineage>
</organism>
<dbReference type="InterPro" id="IPR045851">
    <property type="entry name" value="AMP-bd_C_sf"/>
</dbReference>
<dbReference type="GO" id="GO:0006633">
    <property type="term" value="P:fatty acid biosynthetic process"/>
    <property type="evidence" value="ECO:0007669"/>
    <property type="project" value="TreeGrafter"/>
</dbReference>
<evidence type="ECO:0000313" key="4">
    <source>
        <dbReference type="Proteomes" id="UP000255355"/>
    </source>
</evidence>
<dbReference type="InterPro" id="IPR020845">
    <property type="entry name" value="AMP-binding_CS"/>
</dbReference>
<dbReference type="SUPFAM" id="SSF56801">
    <property type="entry name" value="Acetyl-CoA synthetase-like"/>
    <property type="match status" value="1"/>
</dbReference>
<dbReference type="InterPro" id="IPR043519">
    <property type="entry name" value="NT_sf"/>
</dbReference>
<dbReference type="Gene3D" id="3.40.50.12780">
    <property type="entry name" value="N-terminal domain of ligase-like"/>
    <property type="match status" value="1"/>
</dbReference>
<dbReference type="OrthoDB" id="3671040at2"/>
<dbReference type="STRING" id="1210089.GCA_001613165_06798"/>
<dbReference type="AlphaFoldDB" id="A0A370GR58"/>
<dbReference type="Gene3D" id="3.30.300.30">
    <property type="match status" value="1"/>
</dbReference>
<dbReference type="PANTHER" id="PTHR22754">
    <property type="entry name" value="DISCO-INTERACTING PROTEIN 2 DIP2 -RELATED"/>
    <property type="match status" value="1"/>
</dbReference>
<dbReference type="InterPro" id="IPR000873">
    <property type="entry name" value="AMP-dep_synth/lig_dom"/>
</dbReference>
<dbReference type="SUPFAM" id="SSF81301">
    <property type="entry name" value="Nucleotidyltransferase"/>
    <property type="match status" value="1"/>
</dbReference>
<dbReference type="GO" id="GO:0005886">
    <property type="term" value="C:plasma membrane"/>
    <property type="evidence" value="ECO:0007669"/>
    <property type="project" value="TreeGrafter"/>
</dbReference>
<dbReference type="Pfam" id="PF00501">
    <property type="entry name" value="AMP-binding"/>
    <property type="match status" value="1"/>
</dbReference>
<evidence type="ECO:0000259" key="2">
    <source>
        <dbReference type="Pfam" id="PF00501"/>
    </source>
</evidence>
<comment type="caution">
    <text evidence="3">The sequence shown here is derived from an EMBL/GenBank/DDBJ whole genome shotgun (WGS) entry which is preliminary data.</text>
</comment>
<feature type="domain" description="AMP-dependent synthetase/ligase" evidence="2">
    <location>
        <begin position="26"/>
        <end position="407"/>
    </location>
</feature>
<comment type="similarity">
    <text evidence="1">Belongs to the ATP-dependent AMP-binding enzyme family.</text>
</comment>
<dbReference type="PANTHER" id="PTHR22754:SF32">
    <property type="entry name" value="DISCO-INTERACTING PROTEIN 2"/>
    <property type="match status" value="1"/>
</dbReference>
<dbReference type="PROSITE" id="PS00455">
    <property type="entry name" value="AMP_BINDING"/>
    <property type="match status" value="1"/>
</dbReference>
<dbReference type="Proteomes" id="UP000255355">
    <property type="component" value="Unassembled WGS sequence"/>
</dbReference>
<dbReference type="GO" id="GO:0016874">
    <property type="term" value="F:ligase activity"/>
    <property type="evidence" value="ECO:0007669"/>
    <property type="project" value="UniProtKB-KW"/>
</dbReference>
<dbReference type="InterPro" id="IPR042099">
    <property type="entry name" value="ANL_N_sf"/>
</dbReference>
<accession>A0A370GR58</accession>
<gene>
    <name evidence="3" type="ORF">DFR68_11596</name>
</gene>
<name>A0A370GR58_9NOCA</name>
<evidence type="ECO:0000313" key="3">
    <source>
        <dbReference type="EMBL" id="RDI44944.1"/>
    </source>
</evidence>
<reference evidence="3 4" key="1">
    <citation type="submission" date="2018-07" db="EMBL/GenBank/DDBJ databases">
        <title>Genomic Encyclopedia of Type Strains, Phase IV (KMG-IV): sequencing the most valuable type-strain genomes for metagenomic binning, comparative biology and taxonomic classification.</title>
        <authorList>
            <person name="Goeker M."/>
        </authorList>
    </citation>
    <scope>NUCLEOTIDE SEQUENCE [LARGE SCALE GENOMIC DNA]</scope>
    <source>
        <strain evidence="3 4">DSM 44952</strain>
    </source>
</reference>
<sequence length="1127" mass="119947">MSEEHVLDWLTRPAAGKGVHLADESDGWQFRSYGELATLARGLATLLRDSGFRPGSNASIIHPTGFPAIAAIYAVWAAGGTVTLIVPPGFGDGPDYVERTAAILAAADPQLVLTSPGLTSVVSGALTAAGLEQQPFVVDEDAAAAAAPIDPIAPAELALLQFTSGSSGTPKGVRVSWDNLSENLDLITTTVGWRDGDAGASWLPLYHDMGLVGALLTTLTYQGDFYLMRPDQFVRNPARWLRAMTKAQHTASPSFGLGYAAKRVEAAEIAALDLSGWRSLVVGAEPVDAAHLAAFAETTAPAGFSSTAFLPAYGLAESTLLVTAASPDTPVTLARIDTATLRHGEPVQVHAVEKFSGPRPSGQGWVAGLGVPDATVPVRIVDGDGRTVPEGVLGEVAVRGGSVALGYGGETDDTPGSTRFVDGELFSGDAGFVLDGELFVLGRMGSALKIRGRALFMEDVETKVARGAGLSKSRLTAVAVTDPGAQGIALFVEREAGDWLAEARRILRGELGPAHTITIVTGPRGLIRRTSSGKPRRKHLWQLFASGGLGAGAVVHAQASGEEDRAVDAASGRRLLLSREFIEQLLGRAMEVVAIAPESTVLLEGSIAEGFGNAGSDIDFLVVSPGDDMTPTMPTILFLDGRRIEVRTRSVAQVAAQLDYAEAAGGRPDRVDKDLLNRVQRFHRAVVVRRGEVDIDRLRSRLPYPEFCASMRTWWAARAEQSLRQAVALAAVGAHPQSLGWAQDGLLQSAKAWSASRDEGYLETKWTVPQLDRIGDDRITARYRELYDAAADEDADPGLLDDILAFGTELGVPVVNDPKQVVLARIPKVTTWQIGDQVHVVRNDAEVFALSPTAGRVWRSVVFGRSLAELLGKVPDEGAAAVAEFVEVGLVGLKWRGAGPITPSYAMCDFAKPFTPAPCGLAPAVTLTGAARTPERSLSLSPLPARRFVEAAMNMIWSNVVLENAREDLVGALQNRQGPVADIAAHRLLVGAIRMLVSAFGITPLPADVAPRTTVTRLIPDQLDNRGRMLELVTAAQRIRFSRVLESGADGHEGLEVFDAMVGEIRTVLRAEFPASFDSGEQWRKTLSLGYDWLRLGGYLNADLPIDEARDLLTSGGVQPHLKNTGR</sequence>
<dbReference type="EMBL" id="QQAZ01000015">
    <property type="protein sequence ID" value="RDI44944.1"/>
    <property type="molecule type" value="Genomic_DNA"/>
</dbReference>
<evidence type="ECO:0000256" key="1">
    <source>
        <dbReference type="ARBA" id="ARBA00006432"/>
    </source>
</evidence>
<keyword evidence="4" id="KW-1185">Reference proteome</keyword>
<dbReference type="RefSeq" id="WP_068029416.1">
    <property type="nucleotide sequence ID" value="NZ_QQAZ01000015.1"/>
</dbReference>
<dbReference type="GO" id="GO:0070566">
    <property type="term" value="F:adenylyltransferase activity"/>
    <property type="evidence" value="ECO:0007669"/>
    <property type="project" value="TreeGrafter"/>
</dbReference>
<protein>
    <submittedName>
        <fullName evidence="3">Acyl-CoA synthetase (AMP-forming)/AMP-acid ligase II</fullName>
    </submittedName>
</protein>